<evidence type="ECO:0000256" key="7">
    <source>
        <dbReference type="SAM" id="MobiDB-lite"/>
    </source>
</evidence>
<dbReference type="PANTHER" id="PTHR47965:SF12">
    <property type="entry name" value="ASPARTIC PROTEINASE 3-RELATED"/>
    <property type="match status" value="1"/>
</dbReference>
<dbReference type="GO" id="GO:0006508">
    <property type="term" value="P:proteolysis"/>
    <property type="evidence" value="ECO:0007669"/>
    <property type="project" value="UniProtKB-KW"/>
</dbReference>
<evidence type="ECO:0000256" key="6">
    <source>
        <dbReference type="ARBA" id="ARBA00023145"/>
    </source>
</evidence>
<dbReference type="AlphaFoldDB" id="A0A177WM62"/>
<evidence type="ECO:0000313" key="9">
    <source>
        <dbReference type="EMBL" id="OAJ40922.1"/>
    </source>
</evidence>
<keyword evidence="4" id="KW-0064">Aspartyl protease</keyword>
<sequence>MLTVTLEAAVVINGSHLVDPKLSITLLDTMLITLECILIALQAVAAVRLALHPPSGITSQSNNRLSKRSPVELSGDIGQCFTMKFNVNGINLNLRVDSDVSDVIIPLPSSINAVGLAPQSISSGNPVTIKYKLKEYNGFSSTATVTIPGTRITGVNLPVIEIEKQSASLVGIDGTLEQGVFGFGYSLLSKHHTSVPAIDALYNDGVIPNNEIGIQLCPYDMLQESFINIGNTDITAKCGTNGKSVAWVQSQSDGYFSVNIKSILVNGKRVDLPAEFQKKVENGHALYSYLHTCLTYMHFPKTVVTALVDAIVGSGAITIKRIKLKRKLYPEEIDDVFLENSLMSQSDYNIDWSKLPSFTIVMFAETPVTDDNRNSVVTITLGPRDYIQKINSEDFVFAVGVGPNDYAVLGASFMTRLGLTFDRAHKRIGFGPGCGCEVSTDGYPTISDHYQVLWPSSQLPKQPSTSGSDGTFIRRRKPTTTTNQVAVPENTHHTVNSRKQTLNKLE</sequence>
<keyword evidence="2" id="KW-0645">Protease</keyword>
<evidence type="ECO:0000256" key="2">
    <source>
        <dbReference type="ARBA" id="ARBA00022670"/>
    </source>
</evidence>
<dbReference type="Proteomes" id="UP000077115">
    <property type="component" value="Unassembled WGS sequence"/>
</dbReference>
<protein>
    <recommendedName>
        <fullName evidence="8">Peptidase A1 domain-containing protein</fullName>
    </recommendedName>
</protein>
<reference evidence="9 10" key="1">
    <citation type="submission" date="2006-10" db="EMBL/GenBank/DDBJ databases">
        <title>The Genome Sequence of Batrachochytrium dendrobatidis JEL423.</title>
        <authorList>
            <consortium name="The Broad Institute Genome Sequencing Platform"/>
            <person name="Birren B."/>
            <person name="Lander E."/>
            <person name="Galagan J."/>
            <person name="Cuomo C."/>
            <person name="Devon K."/>
            <person name="Jaffe D."/>
            <person name="Butler J."/>
            <person name="Alvarez P."/>
            <person name="Gnerre S."/>
            <person name="Grabherr M."/>
            <person name="Kleber M."/>
            <person name="Mauceli E."/>
            <person name="Brockman W."/>
            <person name="Young S."/>
            <person name="LaButti K."/>
            <person name="Sykes S."/>
            <person name="DeCaprio D."/>
            <person name="Crawford M."/>
            <person name="Koehrsen M."/>
            <person name="Engels R."/>
            <person name="Montgomery P."/>
            <person name="Pearson M."/>
            <person name="Howarth C."/>
            <person name="Larson L."/>
            <person name="White J."/>
            <person name="O'Leary S."/>
            <person name="Kodira C."/>
            <person name="Zeng Q."/>
            <person name="Yandava C."/>
            <person name="Alvarado L."/>
            <person name="Longcore J."/>
            <person name="James T."/>
        </authorList>
    </citation>
    <scope>NUCLEOTIDE SEQUENCE [LARGE SCALE GENOMIC DNA]</scope>
    <source>
        <strain evidence="9 10">JEL423</strain>
    </source>
</reference>
<feature type="region of interest" description="Disordered" evidence="7">
    <location>
        <begin position="456"/>
        <end position="484"/>
    </location>
</feature>
<dbReference type="OrthoDB" id="2152801at2759"/>
<gene>
    <name evidence="9" type="ORF">BDEG_24605</name>
</gene>
<dbReference type="FunFam" id="2.40.70.10:FF:000132">
    <property type="entry name" value="Uncharacterized protein"/>
    <property type="match status" value="1"/>
</dbReference>
<dbReference type="eggNOG" id="KOG1339">
    <property type="taxonomic scope" value="Eukaryota"/>
</dbReference>
<dbReference type="VEuPathDB" id="FungiDB:BDEG_24605"/>
<dbReference type="InterPro" id="IPR001461">
    <property type="entry name" value="Aspartic_peptidase_A1"/>
</dbReference>
<dbReference type="Pfam" id="PF00026">
    <property type="entry name" value="Asp"/>
    <property type="match status" value="1"/>
</dbReference>
<evidence type="ECO:0000256" key="5">
    <source>
        <dbReference type="ARBA" id="ARBA00022801"/>
    </source>
</evidence>
<evidence type="ECO:0000259" key="8">
    <source>
        <dbReference type="PROSITE" id="PS51767"/>
    </source>
</evidence>
<evidence type="ECO:0000313" key="10">
    <source>
        <dbReference type="Proteomes" id="UP000077115"/>
    </source>
</evidence>
<dbReference type="PROSITE" id="PS51767">
    <property type="entry name" value="PEPTIDASE_A1"/>
    <property type="match status" value="1"/>
</dbReference>
<dbReference type="EMBL" id="DS022305">
    <property type="protein sequence ID" value="OAJ40922.1"/>
    <property type="molecule type" value="Genomic_DNA"/>
</dbReference>
<dbReference type="GO" id="GO:0004190">
    <property type="term" value="F:aspartic-type endopeptidase activity"/>
    <property type="evidence" value="ECO:0007669"/>
    <property type="project" value="UniProtKB-KW"/>
</dbReference>
<evidence type="ECO:0000256" key="3">
    <source>
        <dbReference type="ARBA" id="ARBA00022729"/>
    </source>
</evidence>
<dbReference type="InterPro" id="IPR021109">
    <property type="entry name" value="Peptidase_aspartic_dom_sf"/>
</dbReference>
<dbReference type="Gene3D" id="2.40.70.10">
    <property type="entry name" value="Acid Proteases"/>
    <property type="match status" value="2"/>
</dbReference>
<feature type="domain" description="Peptidase A1" evidence="8">
    <location>
        <begin position="81"/>
        <end position="431"/>
    </location>
</feature>
<dbReference type="SUPFAM" id="SSF50630">
    <property type="entry name" value="Acid proteases"/>
    <property type="match status" value="1"/>
</dbReference>
<organism evidence="9 10">
    <name type="scientific">Batrachochytrium dendrobatidis (strain JEL423)</name>
    <dbReference type="NCBI Taxonomy" id="403673"/>
    <lineage>
        <taxon>Eukaryota</taxon>
        <taxon>Fungi</taxon>
        <taxon>Fungi incertae sedis</taxon>
        <taxon>Chytridiomycota</taxon>
        <taxon>Chytridiomycota incertae sedis</taxon>
        <taxon>Chytridiomycetes</taxon>
        <taxon>Rhizophydiales</taxon>
        <taxon>Rhizophydiales incertae sedis</taxon>
        <taxon>Batrachochytrium</taxon>
    </lineage>
</organism>
<keyword evidence="6" id="KW-0865">Zymogen</keyword>
<evidence type="ECO:0000256" key="4">
    <source>
        <dbReference type="ARBA" id="ARBA00022750"/>
    </source>
</evidence>
<dbReference type="InterPro" id="IPR033121">
    <property type="entry name" value="PEPTIDASE_A1"/>
</dbReference>
<evidence type="ECO:0000256" key="1">
    <source>
        <dbReference type="ARBA" id="ARBA00007447"/>
    </source>
</evidence>
<accession>A0A177WM62</accession>
<keyword evidence="5" id="KW-0378">Hydrolase</keyword>
<reference evidence="9 10" key="2">
    <citation type="submission" date="2016-05" db="EMBL/GenBank/DDBJ databases">
        <title>Lineage-specific infection strategies underlie the spectrum of fungal disease in amphibians.</title>
        <authorList>
            <person name="Cuomo C.A."/>
            <person name="Farrer R.A."/>
            <person name="James T."/>
            <person name="Longcore J."/>
            <person name="Birren B."/>
        </authorList>
    </citation>
    <scope>NUCLEOTIDE SEQUENCE [LARGE SCALE GENOMIC DNA]</scope>
    <source>
        <strain evidence="9 10">JEL423</strain>
    </source>
</reference>
<dbReference type="PANTHER" id="PTHR47965">
    <property type="entry name" value="ASPARTYL PROTEASE-RELATED"/>
    <property type="match status" value="1"/>
</dbReference>
<dbReference type="EMBL" id="DS022305">
    <property type="protein sequence ID" value="OAJ40923.1"/>
    <property type="molecule type" value="Genomic_DNA"/>
</dbReference>
<proteinExistence type="inferred from homology"/>
<dbReference type="STRING" id="403673.A0A177WM62"/>
<dbReference type="FunFam" id="2.40.70.10:FF:000017">
    <property type="entry name" value="Uncharacterized protein"/>
    <property type="match status" value="1"/>
</dbReference>
<feature type="compositionally biased region" description="Polar residues" evidence="7">
    <location>
        <begin position="456"/>
        <end position="469"/>
    </location>
</feature>
<keyword evidence="3" id="KW-0732">Signal</keyword>
<name>A0A177WM62_BATDL</name>
<comment type="similarity">
    <text evidence="1">Belongs to the peptidase A1 family.</text>
</comment>